<accession>A0A3N5DPG2</accession>
<dbReference type="InterPro" id="IPR003347">
    <property type="entry name" value="JmjC_dom"/>
</dbReference>
<reference evidence="2 3" key="1">
    <citation type="submission" date="2018-11" db="EMBL/GenBank/DDBJ databases">
        <title>Erythrobacter spongiae sp. nov., isolated from a marine sponge.</title>
        <authorList>
            <person name="Zhuang L."/>
            <person name="Luo L."/>
        </authorList>
    </citation>
    <scope>NUCLEOTIDE SEQUENCE [LARGE SCALE GENOMIC DNA]</scope>
    <source>
        <strain evidence="2 3">HN-E23</strain>
    </source>
</reference>
<name>A0A3N5DPG2_9SPHN</name>
<sequence>MEGIDPAAIPFGELIEAQRPVVLAEVAADWPLTRAGRAGAREAAHYLQRYASDAPVTVFHIPSESGGRLHYAAGGTALNFTTSRGDLGQTLADMLETGDGEALYVGSADIERFVPGLATENGLDLEHPDFRHREPIKSIWIGNRTVVPAHYDTSNNLACCTVGRRRFTLFPPDQIANLYPGPLDLTPAGQVVSMVDFDEPDHAAHPGFREALAVSQVAELKPGDVLFYPALWWHRVEALDPFNVMMNYWWNPVPTFVDTPETTVLHAILSLRDRPETEKRAWQAVFDYYVFGDARRAAEHLPPEARGLLGPLDEMAARRLRARILHRMNR</sequence>
<dbReference type="InterPro" id="IPR041667">
    <property type="entry name" value="Cupin_8"/>
</dbReference>
<dbReference type="PANTHER" id="PTHR12461:SF105">
    <property type="entry name" value="HYPOXIA-INDUCIBLE FACTOR 1-ALPHA INHIBITOR"/>
    <property type="match status" value="1"/>
</dbReference>
<dbReference type="Pfam" id="PF13621">
    <property type="entry name" value="Cupin_8"/>
    <property type="match status" value="1"/>
</dbReference>
<dbReference type="PANTHER" id="PTHR12461">
    <property type="entry name" value="HYPOXIA-INDUCIBLE FACTOR 1 ALPHA INHIBITOR-RELATED"/>
    <property type="match status" value="1"/>
</dbReference>
<organism evidence="2 3">
    <name type="scientific">Aurantiacibacter spongiae</name>
    <dbReference type="NCBI Taxonomy" id="2488860"/>
    <lineage>
        <taxon>Bacteria</taxon>
        <taxon>Pseudomonadati</taxon>
        <taxon>Pseudomonadota</taxon>
        <taxon>Alphaproteobacteria</taxon>
        <taxon>Sphingomonadales</taxon>
        <taxon>Erythrobacteraceae</taxon>
        <taxon>Aurantiacibacter</taxon>
    </lineage>
</organism>
<dbReference type="EMBL" id="RPFZ01000001">
    <property type="protein sequence ID" value="RPF72825.1"/>
    <property type="molecule type" value="Genomic_DNA"/>
</dbReference>
<proteinExistence type="predicted"/>
<evidence type="ECO:0000313" key="3">
    <source>
        <dbReference type="Proteomes" id="UP000275232"/>
    </source>
</evidence>
<dbReference type="PROSITE" id="PS51184">
    <property type="entry name" value="JMJC"/>
    <property type="match status" value="1"/>
</dbReference>
<evidence type="ECO:0000313" key="2">
    <source>
        <dbReference type="EMBL" id="RPF72825.1"/>
    </source>
</evidence>
<dbReference type="AlphaFoldDB" id="A0A3N5DPG2"/>
<feature type="domain" description="JmjC" evidence="1">
    <location>
        <begin position="103"/>
        <end position="267"/>
    </location>
</feature>
<gene>
    <name evidence="2" type="ORF">EG799_11445</name>
</gene>
<dbReference type="OrthoDB" id="479699at2"/>
<keyword evidence="3" id="KW-1185">Reference proteome</keyword>
<dbReference type="InterPro" id="IPR014710">
    <property type="entry name" value="RmlC-like_jellyroll"/>
</dbReference>
<comment type="caution">
    <text evidence="2">The sequence shown here is derived from an EMBL/GenBank/DDBJ whole genome shotgun (WGS) entry which is preliminary data.</text>
</comment>
<dbReference type="Gene3D" id="2.60.120.10">
    <property type="entry name" value="Jelly Rolls"/>
    <property type="match status" value="1"/>
</dbReference>
<evidence type="ECO:0000259" key="1">
    <source>
        <dbReference type="PROSITE" id="PS51184"/>
    </source>
</evidence>
<dbReference type="SUPFAM" id="SSF51197">
    <property type="entry name" value="Clavaminate synthase-like"/>
    <property type="match status" value="1"/>
</dbReference>
<protein>
    <submittedName>
        <fullName evidence="2">Cupin-like domain-containing protein</fullName>
    </submittedName>
</protein>
<dbReference type="Proteomes" id="UP000275232">
    <property type="component" value="Unassembled WGS sequence"/>
</dbReference>
<dbReference type="SMART" id="SM00558">
    <property type="entry name" value="JmjC"/>
    <property type="match status" value="1"/>
</dbReference>